<gene>
    <name evidence="7" type="primary">polyprotein</name>
</gene>
<dbReference type="GO" id="GO:0005524">
    <property type="term" value="F:ATP binding"/>
    <property type="evidence" value="ECO:0007669"/>
    <property type="project" value="InterPro"/>
</dbReference>
<accession>A0A915Y4Y4</accession>
<feature type="transmembrane region" description="Helical" evidence="5">
    <location>
        <begin position="1518"/>
        <end position="1534"/>
    </location>
</feature>
<keyword evidence="2" id="KW-0808">Transferase</keyword>
<dbReference type="GO" id="GO:0003968">
    <property type="term" value="F:RNA-directed RNA polymerase activity"/>
    <property type="evidence" value="ECO:0007669"/>
    <property type="project" value="UniProtKB-KW"/>
</dbReference>
<dbReference type="Pfam" id="PF12039">
    <property type="entry name" value="DUF3525"/>
    <property type="match status" value="2"/>
</dbReference>
<dbReference type="EMBL" id="LC637866">
    <property type="protein sequence ID" value="BCY26969.1"/>
    <property type="molecule type" value="Genomic_RNA"/>
</dbReference>
<feature type="compositionally biased region" description="Low complexity" evidence="4">
    <location>
        <begin position="749"/>
        <end position="765"/>
    </location>
</feature>
<feature type="transmembrane region" description="Helical" evidence="5">
    <location>
        <begin position="1699"/>
        <end position="1717"/>
    </location>
</feature>
<sequence length="3468" mass="395522">MNGNTTGNQGPGHVITGGDIEPFSDPVFYPRYNGCGVCEETDGFCYLHVVKPEGRQVAVDELAFKPNLGQVKSFLERHPEYLSPGNVKVTCTMRALPRGVLRPKEIHIEEGEDVSCSVFLSNNQFLEAIVGDKKALQYGQLRRFSTYQVGSPFPPTGCGRKTPMSVRSSFAPSKKTRLGSGPVSYVSVCQRGLGNFGLSADTFECNTMPVLEPDVALAKVQPRQPRASKARVTYTRDAQLSKVQDLLSFRPSPVTPDFRIGSFVARPSFLEGKAAARDIIFGIRNRLEEKQRKVRLFPQPDKIPPFGSPSRFSVLPVVGNTFNSKWERPTQSSPTRKERLPKFKDLNFARWMDHRMEVKRNLHLLALERKKTNLSRSIRETADGPKLFVGSRRASVRLPNSILAVQQVLAKWFGPMSSACSDEDFNLRVKIFGYHIECPLKGYRVQRLDTGYSLHPIDVPGIGFLSEAGLVHFPPDLTFMSVQHLDVQRRFWRAAAKSLLIKRDPMIASIKTAQKLPKTLVEVVRPSFIWRKLGYKIGVKLPGHTVYSRLSSFSRFEGDPADGNLITLTQFDRFWNLNGNRLALTAKGLSRLFKEKKQSFWRECLADHFGVPTHVMEQKLRVHQVNPGAPDFEVRNERNQPLELYSFFRAYDSTFSDIEKNPGPTDSPTEFDVSLYATAEFVPRMSNQGLRRNTDADALSVHHLTPELINEDQLLTRSRKLNHRRYGSEIITTHRKLIGLDDNGSPLRDVVVTQPTPDDTVPPVQFKLARSSSENDIELNPGPTSAPQQPQVAAESTQAEVDKSKAMSIRSRISNSLRPSRRNSNASRLSDNVSITPSEAPSAKSANVFRSAWHGIKDLNKWSTDSDKRHKAWLYFLGYKPSDDVFGWSPEGQTNPKFLSSNYMSHFTIGRLPQGEWKAEMPVRMIAWDGFRQLQMALDQHNVTDKEYTVKRTPQLASMIDDYLSRKAAQKKVLNGHVMTSLAFFIKTSLNCPTDGNGYAIAIDTNTNQISIHVDELCTNPYTKNRLWLVLNGYEMVHCGVPTIPEHIGQRDPMMDIYQWWLWTINFLWFEFSAIFIPSLMWLLYSRLPFLSRERTLVADSTIRLWKDLADARAQESYNEAVKRYEENLYTEVPCVEYAYSMNEFHGGVSNVRDTMLQENMYPGIPPSLWCHKIAWRTWYIYKLIVQEIEYYRRPSFNTRSNLVRELDREDPDADVDQRLLIATYGSRGDQVPLAYYAQLAGHFGVETDYRVVKDFNGQEMDDLAMGKIKGFVPDFIDLTYVASLGYKKVFVPLVELGSCQGRCYALDPGPNWINPVDFVRNWDFVNWSDTPLAIASYRLAKVFQPTWRIGSLKGANLPRSCDGLTLLESRPNYKTGTIGWLSGSASEELIPADVRKSFARVPNGDHSEIMRNFDLIYMHGGAGSVQTALSAGADVVICDSTIDRNYHTVPRPKDFRQPSVGPFMGWLVASGFNVQAPDIVKVIWLFEYYWSIRFQALCWFVYNFIKANVLLYCFKKYFHVWMATFYTFPPMFWRVMYSSSSLSVISKSVAWLLWRYPLMGLYGLGFGLKPFLLDPALWTGLMQDFSNWCKGSTEVIFEPVSRRGIKFSFPWGHYVLHDKIADKFYEGRFVKGETPTIGGRFKLIHNPDFVPACDAIRIPAPFSFHRLNYLLKQEEPKPYCHNHNCLTLVLSCVARRSVVFTIFLFVLSLMVSMALWPPKILKLILKVTFPGVPYEETRFYTSLGFAAGIEHIPFAPIEEYEEKPAQALTPEEPAGPDLSDPTAFDALTDEIAYMQSLFSKAGITGIDDEDIEEAGMRTLENELKTIQLPVDSLMKVEPIPPYVVHTWGQIVENLHHAMSFIRSNRAIDTFFAWLLSIEANVYNFIFPILEQLSKVLALSNTMGKSYFKKFFEAVCHFMDHVWGLSASKRVKTAWGLTGLHQTGLLGVKAKLAAQIAFSEYIGRNDFESDYNRFCAEAKELARKYKAFPLKNVGGPQRRSVRFKTPLMTDGEAKLLGFQPGEYVTDDDYSKRVESYLNSGASQGADGVFLAAKRPELIARSQHRYEPKHPVLSSDDRMFAREIAEAMFDQYPEVFANAEILPPKAVQNYIKAKYSPGTPFIKPGGFKSRQAMFDAGFDKVMQRKALDFVKTGKYPVQFYHAFVKSQVVDIQKCLSLEEGGKEKDVRTVVSQDLFSYFIDQMAQMERNKRLNWETYGAGIGMPLNQSMEKIFSRMADHQKRRGGRYIIADATAFDSRCKPFLFEVNGCLWDLGYKDHPSGNGKNISSVIRASYEARQNAWIIGVTEPEYDSLTVAVPDSETARRLQRANSKKTVLLESLVNRDDVQKLPLNEQIKLIGKLIVPEGKTIISWDPRLRPHRSNWMGSFEFGDIDQAEESFFQFQTFIYDKSNFEAMSADVKAIAHSNYALTSNIHPKNSGGSTGGSDTSNVNTHAFKAGVIYAWCKTTGRAPKEFFKYNDLANTSDDTIWQSGGEFGLNSVEDVYTFQQHCLEVGITLTIDTSKSLSDVEYLSKFVRTPTPEDSAALKSWRSLKIAAINHAQKQRGLQPIDESKLSAYNHPRFVVVQNPKALLLRRGAFRYYQANAKQWRYTAIERGAGHANNTAFVPELYAQFAKEWCDDVNTLMRQWKIPRRYELRNGKFDLMEVVNIDPRPLSGLNERQLAFLKWLKGNMFPSYYRVIDTHMNVAEIDPEQHSKFLKKLEKGWRGWEELLREGVDFLYDCTDAIPDSWSKKFQPSVEMLYAEQPFHTHNKIVERFVYKKMLEEHTEQEISFSDFSLRLQESPYAGCCDIYHFWEKLQDPEYKQSLLDEDVRVVQGLLCCMSFIYMCTSWLEAFILSIPGIGLLYKLWLWSFIGLNKVYGLLNTMYWHATGKSSREISRIQPKDPYIMSKQFAAFLVDLLPEIAGWIMLVPVEILTVLPPMLESIGKTWYVGGQLKIVPKANTHVENPWASYADEYIDKLRESKTRRAYIAARTSTGKSTMFIAALWGARHRKGIDKIWLVEPRKVLRDETIIPFDIPTQRLKRGVQPSKYKADVYICTYGHFLGKVDQVGDNDIVLFDEFHEEQGEMILGLTAFKTRYMFLLSATPLNIPSLKGSPFLTPNIDRRFPIKIHKVDDGTNVIDMFLEAQNRYPEECKRTLVIVPTHKEVRKTIEALNYLKVGLVSPLTSRDKKVPETGIIVATPYVQTGLDIKPPCDVLIDCGTDIVFDKGKFIKPFPWTDADINKQRQGRVGRTKAGIVFQPESAGTGAKAVNYPTPQLFRHETVAKHFKVDQLTPMANPVCSDLPFMRLNKTILRDIQIQKSVTLVHTFALAGIRQTDWQQFYGRYQRLIRGGEDYQIVDNVFDHVRWSHVPLLEWDVVMYHLHERNAVEYSIANKTRFSLPIYPINGTWQEVEVSPNAQIDVEKYSITKKSKYVGLSKEFEKLKSSYLDHALTHGEDAFQKALTTLL</sequence>
<dbReference type="InterPro" id="IPR006935">
    <property type="entry name" value="Helicase/UvrB_N"/>
</dbReference>
<dbReference type="InterPro" id="IPR027417">
    <property type="entry name" value="P-loop_NTPase"/>
</dbReference>
<dbReference type="InterPro" id="IPR014001">
    <property type="entry name" value="Helicase_ATP-bd"/>
</dbReference>
<evidence type="ECO:0000256" key="1">
    <source>
        <dbReference type="ARBA" id="ARBA00022484"/>
    </source>
</evidence>
<evidence type="ECO:0000259" key="6">
    <source>
        <dbReference type="PROSITE" id="PS51192"/>
    </source>
</evidence>
<dbReference type="InterPro" id="IPR021912">
    <property type="entry name" value="DUF3525"/>
</dbReference>
<dbReference type="SUPFAM" id="SSF52540">
    <property type="entry name" value="P-loop containing nucleoside triphosphate hydrolases"/>
    <property type="match status" value="1"/>
</dbReference>
<dbReference type="GO" id="GO:0003677">
    <property type="term" value="F:DNA binding"/>
    <property type="evidence" value="ECO:0007669"/>
    <property type="project" value="InterPro"/>
</dbReference>
<name>A0A915Y4Y4_9VIRU</name>
<keyword evidence="5" id="KW-1133">Transmembrane helix</keyword>
<dbReference type="SUPFAM" id="SSF56672">
    <property type="entry name" value="DNA/RNA polymerases"/>
    <property type="match status" value="1"/>
</dbReference>
<proteinExistence type="predicted"/>
<dbReference type="Pfam" id="PF04851">
    <property type="entry name" value="ResIII"/>
    <property type="match status" value="1"/>
</dbReference>
<evidence type="ECO:0000313" key="7">
    <source>
        <dbReference type="EMBL" id="BCY26969.1"/>
    </source>
</evidence>
<protein>
    <submittedName>
        <fullName evidence="7">Polyprotein</fullName>
    </submittedName>
</protein>
<feature type="region of interest" description="Disordered" evidence="4">
    <location>
        <begin position="742"/>
        <end position="841"/>
    </location>
</feature>
<dbReference type="SMART" id="SM00487">
    <property type="entry name" value="DEXDc"/>
    <property type="match status" value="1"/>
</dbReference>
<feature type="compositionally biased region" description="Polar residues" evidence="4">
    <location>
        <begin position="782"/>
        <end position="799"/>
    </location>
</feature>
<evidence type="ECO:0000256" key="5">
    <source>
        <dbReference type="SAM" id="Phobius"/>
    </source>
</evidence>
<feature type="transmembrane region" description="Helical" evidence="5">
    <location>
        <begin position="1554"/>
        <end position="1573"/>
    </location>
</feature>
<dbReference type="PROSITE" id="PS51192">
    <property type="entry name" value="HELICASE_ATP_BIND_1"/>
    <property type="match status" value="1"/>
</dbReference>
<keyword evidence="3" id="KW-0548">Nucleotidyltransferase</keyword>
<organism evidence="7">
    <name type="scientific">Nigrospora oryzae hypovirus 1</name>
    <dbReference type="NCBI Taxonomy" id="2851969"/>
    <lineage>
        <taxon>Viruses</taxon>
        <taxon>Riboviria</taxon>
        <taxon>Orthornavirae</taxon>
        <taxon>Pisuviricota</taxon>
        <taxon>Duplopiviricetes</taxon>
        <taxon>Durnavirales</taxon>
        <taxon>Hypoviridae</taxon>
        <taxon>Hypovirus</taxon>
    </lineage>
</organism>
<feature type="compositionally biased region" description="Low complexity" evidence="4">
    <location>
        <begin position="808"/>
        <end position="830"/>
    </location>
</feature>
<keyword evidence="5" id="KW-0812">Transmembrane</keyword>
<dbReference type="Gene3D" id="3.40.50.300">
    <property type="entry name" value="P-loop containing nucleotide triphosphate hydrolases"/>
    <property type="match status" value="2"/>
</dbReference>
<feature type="transmembrane region" description="Helical" evidence="5">
    <location>
        <begin position="1489"/>
        <end position="1506"/>
    </location>
</feature>
<dbReference type="GO" id="GO:0016787">
    <property type="term" value="F:hydrolase activity"/>
    <property type="evidence" value="ECO:0007669"/>
    <property type="project" value="InterPro"/>
</dbReference>
<feature type="domain" description="Helicase ATP-binding" evidence="6">
    <location>
        <begin position="2978"/>
        <end position="3108"/>
    </location>
</feature>
<keyword evidence="5" id="KW-0472">Membrane</keyword>
<evidence type="ECO:0000256" key="2">
    <source>
        <dbReference type="ARBA" id="ARBA00022679"/>
    </source>
</evidence>
<reference evidence="7" key="1">
    <citation type="submission" date="2021-06" db="EMBL/GenBank/DDBJ databases">
        <title>Omnipresence of partitiviruses in aggregate sheath spot symptom-associated fungal strains isolated from paddies in Thailand.</title>
        <authorList>
            <person name="Neang S."/>
            <person name="Bincader S."/>
            <person name="Rangsuwan S."/>
            <person name="Keawmanee P."/>
            <person name="Rin S."/>
            <person name="Das S."/>
            <person name="Kondo H."/>
            <person name="Suzuki N."/>
            <person name="Salaipeth L."/>
            <person name="Rattanakreetakul C."/>
            <person name="Pongpisutta R."/>
            <person name="Arakawa M."/>
            <person name="Chiba S."/>
        </authorList>
    </citation>
    <scope>NUCLEOTIDE SEQUENCE</scope>
    <source>
        <strain evidence="7">NoHV1-T144</strain>
    </source>
</reference>
<evidence type="ECO:0000256" key="4">
    <source>
        <dbReference type="SAM" id="MobiDB-lite"/>
    </source>
</evidence>
<keyword evidence="1" id="KW-0696">RNA-directed RNA polymerase</keyword>
<evidence type="ECO:0000256" key="3">
    <source>
        <dbReference type="ARBA" id="ARBA00022695"/>
    </source>
</evidence>
<dbReference type="InterPro" id="IPR043502">
    <property type="entry name" value="DNA/RNA_pol_sf"/>
</dbReference>